<sequence length="187" mass="21353">MATERTVAVQLKEDWTMEKASLAFLFHPSTHLFREVKKNTFAWLHVSEEFDGHYGNEWATITPLTMTPNGLSDMFPGGQSKIDVPCRILRVGLRVLKDWTEDDANYLKAATFSNHPMSPFYEDEMLVGEWFNIGVPELIIVKKVGRNFTPSEDAYFIHRDYVDFGYEKADVKGNMHGMIKPGGLFLG</sequence>
<dbReference type="AlphaFoldDB" id="A0A9P7RHC6"/>
<keyword evidence="2" id="KW-1185">Reference proteome</keyword>
<evidence type="ECO:0000313" key="2">
    <source>
        <dbReference type="Proteomes" id="UP000699042"/>
    </source>
</evidence>
<dbReference type="OrthoDB" id="4839157at2759"/>
<dbReference type="EMBL" id="JAESDN010000001">
    <property type="protein sequence ID" value="KAG7058381.1"/>
    <property type="molecule type" value="Genomic_DNA"/>
</dbReference>
<protein>
    <submittedName>
        <fullName evidence="1">Uncharacterized protein</fullName>
    </submittedName>
</protein>
<reference evidence="1" key="1">
    <citation type="submission" date="2021-05" db="EMBL/GenBank/DDBJ databases">
        <title>Comparative genomics of three Colletotrichum scovillei strains and genetic complementation revealed genes involved fungal growth and virulence on chili pepper.</title>
        <authorList>
            <person name="Hsieh D.-K."/>
            <person name="Chuang S.-C."/>
            <person name="Chen C.-Y."/>
            <person name="Chao Y.-T."/>
            <person name="Lu M.-Y.J."/>
            <person name="Lee M.-H."/>
            <person name="Shih M.-C."/>
        </authorList>
    </citation>
    <scope>NUCLEOTIDE SEQUENCE</scope>
    <source>
        <strain evidence="1">Coll-153</strain>
    </source>
</reference>
<name>A0A9P7RHC6_9PEZI</name>
<organism evidence="1 2">
    <name type="scientific">Colletotrichum scovillei</name>
    <dbReference type="NCBI Taxonomy" id="1209932"/>
    <lineage>
        <taxon>Eukaryota</taxon>
        <taxon>Fungi</taxon>
        <taxon>Dikarya</taxon>
        <taxon>Ascomycota</taxon>
        <taxon>Pezizomycotina</taxon>
        <taxon>Sordariomycetes</taxon>
        <taxon>Hypocreomycetidae</taxon>
        <taxon>Glomerellales</taxon>
        <taxon>Glomerellaceae</taxon>
        <taxon>Colletotrichum</taxon>
        <taxon>Colletotrichum acutatum species complex</taxon>
    </lineage>
</organism>
<proteinExistence type="predicted"/>
<comment type="caution">
    <text evidence="1">The sequence shown here is derived from an EMBL/GenBank/DDBJ whole genome shotgun (WGS) entry which is preliminary data.</text>
</comment>
<accession>A0A9P7RHC6</accession>
<evidence type="ECO:0000313" key="1">
    <source>
        <dbReference type="EMBL" id="KAG7058381.1"/>
    </source>
</evidence>
<dbReference type="Proteomes" id="UP000699042">
    <property type="component" value="Unassembled WGS sequence"/>
</dbReference>
<gene>
    <name evidence="1" type="ORF">JMJ77_005758</name>
</gene>